<keyword evidence="3" id="KW-1185">Reference proteome</keyword>
<protein>
    <submittedName>
        <fullName evidence="2">HNH endonuclease</fullName>
    </submittedName>
</protein>
<dbReference type="GO" id="GO:0004519">
    <property type="term" value="F:endonuclease activity"/>
    <property type="evidence" value="ECO:0007669"/>
    <property type="project" value="UniProtKB-KW"/>
</dbReference>
<name>A0ABS5HV03_9RHOB</name>
<gene>
    <name evidence="2" type="ORF">IT775_16520</name>
</gene>
<dbReference type="RefSeq" id="WP_212702345.1">
    <property type="nucleotide sequence ID" value="NZ_JADMKU010000018.1"/>
</dbReference>
<dbReference type="EMBL" id="JADMKU010000018">
    <property type="protein sequence ID" value="MBR9652724.1"/>
    <property type="molecule type" value="Genomic_DNA"/>
</dbReference>
<proteinExistence type="predicted"/>
<keyword evidence="2" id="KW-0540">Nuclease</keyword>
<accession>A0ABS5HV03</accession>
<organism evidence="2 3">
    <name type="scientific">Thalassovita aquimarina</name>
    <dbReference type="NCBI Taxonomy" id="2785917"/>
    <lineage>
        <taxon>Bacteria</taxon>
        <taxon>Pseudomonadati</taxon>
        <taxon>Pseudomonadota</taxon>
        <taxon>Alphaproteobacteria</taxon>
        <taxon>Rhodobacterales</taxon>
        <taxon>Roseobacteraceae</taxon>
        <taxon>Thalassovita</taxon>
    </lineage>
</organism>
<dbReference type="Pfam" id="PF26348">
    <property type="entry name" value="SRA_ScoMcrA"/>
    <property type="match status" value="1"/>
</dbReference>
<feature type="domain" description="ScoMcrA-like SRA" evidence="1">
    <location>
        <begin position="6"/>
        <end position="139"/>
    </location>
</feature>
<evidence type="ECO:0000259" key="1">
    <source>
        <dbReference type="Pfam" id="PF26348"/>
    </source>
</evidence>
<keyword evidence="2" id="KW-0255">Endonuclease</keyword>
<evidence type="ECO:0000313" key="2">
    <source>
        <dbReference type="EMBL" id="MBR9652724.1"/>
    </source>
</evidence>
<dbReference type="InterPro" id="IPR058712">
    <property type="entry name" value="SRA_ScoMcrA"/>
</dbReference>
<sequence>MRFVEGHEYSRQKDIHANYAGQERGGISTPPDHPYVFIFTGKNGKNYGYEDGWKGENIFLYTGEGQKGNMRFVRGNAAVRDHVANGKELLLFEALGHSKPVRFIGNFACQSWDTYQGTDNNNDLRECIRFHLVKLTPDMEPSPDEAIPVRGDAGLIDLRERAMRAAVSSPSKNWANAPASYRARSRAVREYVLARAGGRCELTGKPAPFLTKSGQPYLEVHHTRRLSDDGPDDPRFVAAIDPTVHRQIHFGENGNALNAELIEKLRTIEPEQ</sequence>
<reference evidence="2 3" key="1">
    <citation type="journal article" date="2021" name="Arch. Microbiol.">
        <title>Thalassobius aquimarinus sp. nov., isolated from the Sea of Japan seashore.</title>
        <authorList>
            <person name="Kurilenko V.V."/>
            <person name="Romanenko L.A."/>
            <person name="Chernysheva N.Y."/>
            <person name="Velansky P.V."/>
            <person name="Tekutyeva L.A."/>
            <person name="Isaeva M.P."/>
            <person name="Mikhailov V.V."/>
        </authorList>
    </citation>
    <scope>NUCLEOTIDE SEQUENCE [LARGE SCALE GENOMIC DNA]</scope>
    <source>
        <strain evidence="2 3">KMM 8518</strain>
    </source>
</reference>
<comment type="caution">
    <text evidence="2">The sequence shown here is derived from an EMBL/GenBank/DDBJ whole genome shotgun (WGS) entry which is preliminary data.</text>
</comment>
<dbReference type="Proteomes" id="UP001195941">
    <property type="component" value="Unassembled WGS sequence"/>
</dbReference>
<keyword evidence="2" id="KW-0378">Hydrolase</keyword>
<evidence type="ECO:0000313" key="3">
    <source>
        <dbReference type="Proteomes" id="UP001195941"/>
    </source>
</evidence>